<dbReference type="STRING" id="870435.A0A0C3NVK9"/>
<dbReference type="GO" id="GO:0008999">
    <property type="term" value="F:protein-N-terminal-alanine acetyltransferase activity"/>
    <property type="evidence" value="ECO:0007669"/>
    <property type="project" value="TreeGrafter"/>
</dbReference>
<dbReference type="AlphaFoldDB" id="A0A0C3NVK9"/>
<dbReference type="InterPro" id="IPR016181">
    <property type="entry name" value="Acyl_CoA_acyltransferase"/>
</dbReference>
<organism evidence="3 4">
    <name type="scientific">Pisolithus tinctorius Marx 270</name>
    <dbReference type="NCBI Taxonomy" id="870435"/>
    <lineage>
        <taxon>Eukaryota</taxon>
        <taxon>Fungi</taxon>
        <taxon>Dikarya</taxon>
        <taxon>Basidiomycota</taxon>
        <taxon>Agaricomycotina</taxon>
        <taxon>Agaricomycetes</taxon>
        <taxon>Agaricomycetidae</taxon>
        <taxon>Boletales</taxon>
        <taxon>Sclerodermatineae</taxon>
        <taxon>Pisolithaceae</taxon>
        <taxon>Pisolithus</taxon>
    </lineage>
</organism>
<evidence type="ECO:0000313" key="4">
    <source>
        <dbReference type="Proteomes" id="UP000054217"/>
    </source>
</evidence>
<dbReference type="Pfam" id="PF13302">
    <property type="entry name" value="Acetyltransf_3"/>
    <property type="match status" value="1"/>
</dbReference>
<dbReference type="HOGENOM" id="CLU_078023_0_0_1"/>
<gene>
    <name evidence="3" type="ORF">M404DRAFT_1004913</name>
</gene>
<keyword evidence="4" id="KW-1185">Reference proteome</keyword>
<protein>
    <recommendedName>
        <fullName evidence="2">N-acetyltransferase domain-containing protein</fullName>
    </recommendedName>
</protein>
<name>A0A0C3NVK9_PISTI</name>
<dbReference type="PANTHER" id="PTHR43441:SF5">
    <property type="entry name" value="FAMILY ACETYLTRANSFERASE, PUTATIVE-RELATED"/>
    <property type="match status" value="1"/>
</dbReference>
<evidence type="ECO:0000313" key="3">
    <source>
        <dbReference type="EMBL" id="KIN99253.1"/>
    </source>
</evidence>
<dbReference type="InParanoid" id="A0A0C3NVK9"/>
<reference evidence="3 4" key="1">
    <citation type="submission" date="2014-04" db="EMBL/GenBank/DDBJ databases">
        <authorList>
            <consortium name="DOE Joint Genome Institute"/>
            <person name="Kuo A."/>
            <person name="Kohler A."/>
            <person name="Costa M.D."/>
            <person name="Nagy L.G."/>
            <person name="Floudas D."/>
            <person name="Copeland A."/>
            <person name="Barry K.W."/>
            <person name="Cichocki N."/>
            <person name="Veneault-Fourrey C."/>
            <person name="LaButti K."/>
            <person name="Lindquist E.A."/>
            <person name="Lipzen A."/>
            <person name="Lundell T."/>
            <person name="Morin E."/>
            <person name="Murat C."/>
            <person name="Sun H."/>
            <person name="Tunlid A."/>
            <person name="Henrissat B."/>
            <person name="Grigoriev I.V."/>
            <person name="Hibbett D.S."/>
            <person name="Martin F."/>
            <person name="Nordberg H.P."/>
            <person name="Cantor M.N."/>
            <person name="Hua S.X."/>
        </authorList>
    </citation>
    <scope>NUCLEOTIDE SEQUENCE [LARGE SCALE GENOMIC DNA]</scope>
    <source>
        <strain evidence="3 4">Marx 270</strain>
    </source>
</reference>
<dbReference type="OrthoDB" id="41238at2759"/>
<proteinExistence type="predicted"/>
<feature type="region of interest" description="Disordered" evidence="1">
    <location>
        <begin position="191"/>
        <end position="214"/>
    </location>
</feature>
<feature type="domain" description="N-acetyltransferase" evidence="2">
    <location>
        <begin position="25"/>
        <end position="182"/>
    </location>
</feature>
<dbReference type="GO" id="GO:1990189">
    <property type="term" value="F:protein N-terminal-serine acetyltransferase activity"/>
    <property type="evidence" value="ECO:0007669"/>
    <property type="project" value="TreeGrafter"/>
</dbReference>
<dbReference type="Proteomes" id="UP000054217">
    <property type="component" value="Unassembled WGS sequence"/>
</dbReference>
<sequence>MNSSMIVGECYRGGNFAVREVENDRVKLVPFVSSLHADLFFQGSVNHPELFRFLPYGPYDSAAEFVEGLIEGFINSDPGAALYAIIDKTHSFPHSPSPSQADFAGLIGYLNTSTTHLKTEIGCITILPPFQRTHVTTNAVGLLMEYALNSPSFSGLGLRRVQWQANELNFQSVQTAERMGFKREGTLRWDRVLPSDKGKPGNSTQSRAGDPKSDCVGRHTAILAICWDDWENGGREEVLRLMARRK</sequence>
<reference evidence="4" key="2">
    <citation type="submission" date="2015-01" db="EMBL/GenBank/DDBJ databases">
        <title>Evolutionary Origins and Diversification of the Mycorrhizal Mutualists.</title>
        <authorList>
            <consortium name="DOE Joint Genome Institute"/>
            <consortium name="Mycorrhizal Genomics Consortium"/>
            <person name="Kohler A."/>
            <person name="Kuo A."/>
            <person name="Nagy L.G."/>
            <person name="Floudas D."/>
            <person name="Copeland A."/>
            <person name="Barry K.W."/>
            <person name="Cichocki N."/>
            <person name="Veneault-Fourrey C."/>
            <person name="LaButti K."/>
            <person name="Lindquist E.A."/>
            <person name="Lipzen A."/>
            <person name="Lundell T."/>
            <person name="Morin E."/>
            <person name="Murat C."/>
            <person name="Riley R."/>
            <person name="Ohm R."/>
            <person name="Sun H."/>
            <person name="Tunlid A."/>
            <person name="Henrissat B."/>
            <person name="Grigoriev I.V."/>
            <person name="Hibbett D.S."/>
            <person name="Martin F."/>
        </authorList>
    </citation>
    <scope>NUCLEOTIDE SEQUENCE [LARGE SCALE GENOMIC DNA]</scope>
    <source>
        <strain evidence="4">Marx 270</strain>
    </source>
</reference>
<dbReference type="SUPFAM" id="SSF55729">
    <property type="entry name" value="Acyl-CoA N-acyltransferases (Nat)"/>
    <property type="match status" value="1"/>
</dbReference>
<dbReference type="Gene3D" id="3.40.630.30">
    <property type="match status" value="1"/>
</dbReference>
<evidence type="ECO:0000259" key="2">
    <source>
        <dbReference type="Pfam" id="PF13302"/>
    </source>
</evidence>
<accession>A0A0C3NVK9</accession>
<dbReference type="PANTHER" id="PTHR43441">
    <property type="entry name" value="RIBOSOMAL-PROTEIN-SERINE ACETYLTRANSFERASE"/>
    <property type="match status" value="1"/>
</dbReference>
<dbReference type="InterPro" id="IPR000182">
    <property type="entry name" value="GNAT_dom"/>
</dbReference>
<dbReference type="EMBL" id="KN832007">
    <property type="protein sequence ID" value="KIN99253.1"/>
    <property type="molecule type" value="Genomic_DNA"/>
</dbReference>
<dbReference type="InterPro" id="IPR051908">
    <property type="entry name" value="Ribosomal_N-acetyltransferase"/>
</dbReference>
<evidence type="ECO:0000256" key="1">
    <source>
        <dbReference type="SAM" id="MobiDB-lite"/>
    </source>
</evidence>